<evidence type="ECO:0000256" key="6">
    <source>
        <dbReference type="SAM" id="Phobius"/>
    </source>
</evidence>
<comment type="caution">
    <text evidence="7">The sequence shown here is derived from an EMBL/GenBank/DDBJ whole genome shotgun (WGS) entry which is preliminary data.</text>
</comment>
<feature type="transmembrane region" description="Helical" evidence="6">
    <location>
        <begin position="244"/>
        <end position="270"/>
    </location>
</feature>
<dbReference type="PIRSF" id="PIRSF006060">
    <property type="entry name" value="AA_transporter"/>
    <property type="match status" value="1"/>
</dbReference>
<keyword evidence="2" id="KW-1003">Cell membrane</keyword>
<dbReference type="PANTHER" id="PTHR42770">
    <property type="entry name" value="AMINO ACID TRANSPORTER-RELATED"/>
    <property type="match status" value="1"/>
</dbReference>
<proteinExistence type="predicted"/>
<feature type="transmembrane region" description="Helical" evidence="6">
    <location>
        <begin position="391"/>
        <end position="407"/>
    </location>
</feature>
<feature type="transmembrane region" description="Helical" evidence="6">
    <location>
        <begin position="359"/>
        <end position="379"/>
    </location>
</feature>
<feature type="transmembrane region" description="Helical" evidence="6">
    <location>
        <begin position="336"/>
        <end position="353"/>
    </location>
</feature>
<dbReference type="EMBL" id="BAABAZ010000006">
    <property type="protein sequence ID" value="GAA4284585.1"/>
    <property type="molecule type" value="Genomic_DNA"/>
</dbReference>
<feature type="transmembrane region" description="Helical" evidence="6">
    <location>
        <begin position="84"/>
        <end position="111"/>
    </location>
</feature>
<name>A0ABP8EKS1_9MICO</name>
<dbReference type="InterPro" id="IPR050367">
    <property type="entry name" value="APC_superfamily"/>
</dbReference>
<gene>
    <name evidence="7" type="ORF">GCM10022261_21160</name>
</gene>
<evidence type="ECO:0000256" key="1">
    <source>
        <dbReference type="ARBA" id="ARBA00004651"/>
    </source>
</evidence>
<reference evidence="8" key="1">
    <citation type="journal article" date="2019" name="Int. J. Syst. Evol. Microbiol.">
        <title>The Global Catalogue of Microorganisms (GCM) 10K type strain sequencing project: providing services to taxonomists for standard genome sequencing and annotation.</title>
        <authorList>
            <consortium name="The Broad Institute Genomics Platform"/>
            <consortium name="The Broad Institute Genome Sequencing Center for Infectious Disease"/>
            <person name="Wu L."/>
            <person name="Ma J."/>
        </authorList>
    </citation>
    <scope>NUCLEOTIDE SEQUENCE [LARGE SCALE GENOMIC DNA]</scope>
    <source>
        <strain evidence="8">JCM 17458</strain>
    </source>
</reference>
<dbReference type="Gene3D" id="1.20.1740.10">
    <property type="entry name" value="Amino acid/polyamine transporter I"/>
    <property type="match status" value="1"/>
</dbReference>
<protein>
    <submittedName>
        <fullName evidence="7">APC family permease</fullName>
    </submittedName>
</protein>
<feature type="transmembrane region" description="Helical" evidence="6">
    <location>
        <begin position="12"/>
        <end position="35"/>
    </location>
</feature>
<feature type="transmembrane region" description="Helical" evidence="6">
    <location>
        <begin position="290"/>
        <end position="315"/>
    </location>
</feature>
<dbReference type="PANTHER" id="PTHR42770:SF7">
    <property type="entry name" value="MEMBRANE PROTEIN"/>
    <property type="match status" value="1"/>
</dbReference>
<dbReference type="Pfam" id="PF13520">
    <property type="entry name" value="AA_permease_2"/>
    <property type="match status" value="1"/>
</dbReference>
<accession>A0ABP8EKS1</accession>
<sequence length="433" mass="43905">MNTQLSRSLGLSDAVIIGLGSMIGAGIFAALAPAAAEAGSWLFLGLALAALVAYCNATASAQLAAQYPTSGGTYAYARAQVSPWLGLVAGWGYVIGKTASTAAMALTFAAYAAPAGWQQPLAVAALIALTVVNSLGISRTAAMTRVIVIAVLAILTVFLVVIAAGGQFSLSSLWAPEAVGAAGAVGGPGAVGGAGDSGVPNGFDLLGVLQAAGILFFAFAGYARIATLGEEVKDPQRTIPRAIILALGITTTVYAVVAVAVMGVLGPVGLAQSQVPLADAVGSSAWAQALVRVGAALACLGALLGLVAGIGRTFFAMARDSRHFQFFAQVSRFGTPARAEFLVCAVAIVLVLLGDIRTAIGFSSFGVLIYYSITNITAFTQTAERRRYPRALQVLGVILCVVLAFTVSLEAVIVGAILFAVIGAVVLLLQRRG</sequence>
<keyword evidence="5 6" id="KW-0472">Membrane</keyword>
<dbReference type="InterPro" id="IPR002293">
    <property type="entry name" value="AA/rel_permease1"/>
</dbReference>
<evidence type="ECO:0000313" key="7">
    <source>
        <dbReference type="EMBL" id="GAA4284585.1"/>
    </source>
</evidence>
<dbReference type="RefSeq" id="WP_236862562.1">
    <property type="nucleotide sequence ID" value="NZ_BAABAZ010000006.1"/>
</dbReference>
<keyword evidence="3 6" id="KW-0812">Transmembrane</keyword>
<dbReference type="Proteomes" id="UP001501586">
    <property type="component" value="Unassembled WGS sequence"/>
</dbReference>
<evidence type="ECO:0000256" key="4">
    <source>
        <dbReference type="ARBA" id="ARBA00022989"/>
    </source>
</evidence>
<keyword evidence="8" id="KW-1185">Reference proteome</keyword>
<feature type="transmembrane region" description="Helical" evidence="6">
    <location>
        <begin position="413"/>
        <end position="429"/>
    </location>
</feature>
<feature type="transmembrane region" description="Helical" evidence="6">
    <location>
        <begin position="41"/>
        <end position="63"/>
    </location>
</feature>
<feature type="transmembrane region" description="Helical" evidence="6">
    <location>
        <begin position="205"/>
        <end position="223"/>
    </location>
</feature>
<organism evidence="7 8">
    <name type="scientific">Brevibacterium daeguense</name>
    <dbReference type="NCBI Taxonomy" id="909936"/>
    <lineage>
        <taxon>Bacteria</taxon>
        <taxon>Bacillati</taxon>
        <taxon>Actinomycetota</taxon>
        <taxon>Actinomycetes</taxon>
        <taxon>Micrococcales</taxon>
        <taxon>Brevibacteriaceae</taxon>
        <taxon>Brevibacterium</taxon>
    </lineage>
</organism>
<evidence type="ECO:0000256" key="2">
    <source>
        <dbReference type="ARBA" id="ARBA00022475"/>
    </source>
</evidence>
<evidence type="ECO:0000256" key="3">
    <source>
        <dbReference type="ARBA" id="ARBA00022692"/>
    </source>
</evidence>
<feature type="transmembrane region" description="Helical" evidence="6">
    <location>
        <begin position="117"/>
        <end position="135"/>
    </location>
</feature>
<keyword evidence="4 6" id="KW-1133">Transmembrane helix</keyword>
<comment type="subcellular location">
    <subcellularLocation>
        <location evidence="1">Cell membrane</location>
        <topology evidence="1">Multi-pass membrane protein</topology>
    </subcellularLocation>
</comment>
<feature type="transmembrane region" description="Helical" evidence="6">
    <location>
        <begin position="147"/>
        <end position="168"/>
    </location>
</feature>
<evidence type="ECO:0000256" key="5">
    <source>
        <dbReference type="ARBA" id="ARBA00023136"/>
    </source>
</evidence>
<evidence type="ECO:0000313" key="8">
    <source>
        <dbReference type="Proteomes" id="UP001501586"/>
    </source>
</evidence>